<reference evidence="2" key="1">
    <citation type="journal article" date="2011" name="Nat. Genet.">
        <title>The Arabidopsis lyrata genome sequence and the basis of rapid genome size change.</title>
        <authorList>
            <person name="Hu T.T."/>
            <person name="Pattyn P."/>
            <person name="Bakker E.G."/>
            <person name="Cao J."/>
            <person name="Cheng J.-F."/>
            <person name="Clark R.M."/>
            <person name="Fahlgren N."/>
            <person name="Fawcett J.A."/>
            <person name="Grimwood J."/>
            <person name="Gundlach H."/>
            <person name="Haberer G."/>
            <person name="Hollister J.D."/>
            <person name="Ossowski S."/>
            <person name="Ottilar R.P."/>
            <person name="Salamov A.A."/>
            <person name="Schneeberger K."/>
            <person name="Spannagl M."/>
            <person name="Wang X."/>
            <person name="Yang L."/>
            <person name="Nasrallah M.E."/>
            <person name="Bergelson J."/>
            <person name="Carrington J.C."/>
            <person name="Gaut B.S."/>
            <person name="Schmutz J."/>
            <person name="Mayer K.F.X."/>
            <person name="Van de Peer Y."/>
            <person name="Grigoriev I.V."/>
            <person name="Nordborg M."/>
            <person name="Weigel D."/>
            <person name="Guo Y.-L."/>
        </authorList>
    </citation>
    <scope>NUCLEOTIDE SEQUENCE [LARGE SCALE GENOMIC DNA]</scope>
    <source>
        <strain evidence="2">cv. MN47</strain>
    </source>
</reference>
<dbReference type="eggNOG" id="ENOG502R69M">
    <property type="taxonomic scope" value="Eukaryota"/>
</dbReference>
<dbReference type="Proteomes" id="UP000008694">
    <property type="component" value="Unassembled WGS sequence"/>
</dbReference>
<dbReference type="HOGENOM" id="CLU_759421_0_0_1"/>
<gene>
    <name evidence="1" type="ORF">ARALYDRAFT_902169</name>
</gene>
<dbReference type="Gramene" id="scaffold_401670.1">
    <property type="protein sequence ID" value="scaffold_401670.1"/>
    <property type="gene ID" value="scaffold_401670.1"/>
</dbReference>
<keyword evidence="2" id="KW-1185">Reference proteome</keyword>
<sequence length="365" mass="41366">MGDRNYPYASIGLPKLVDASGDGSKTGNRLAYNNENEVGYQILHKLDLDAISSWGSRARATQYTASLPQSIEDSDEKNSDGYAIVNSCYGFICLHKPETKKISSQYLCSPSVISSQYAICNPVTHEVVLIPKPYPLEEVPVSGFPIVSGFGCSLESKRYKLLRIVLELSTEARSNKTRYILKFDVEHETFGSFQLPSCFHLNKNVDVGVLRGCIYASRVVESRDLEIWVMPKWGEHGSWKRLFWIKLFRDAPTCFKPICLMENGELVLICHDSSLLFYNVAERKVRHLRLNGGQFRPYGDLQAILHEPNFGSLKDILGVRNLSIRNFKSEAVDVEAISLQEDGADDLHIREWSYTLLSSRYYGWD</sequence>
<dbReference type="AlphaFoldDB" id="D7LDK2"/>
<organism evidence="2">
    <name type="scientific">Arabidopsis lyrata subsp. lyrata</name>
    <name type="common">Lyre-leaved rock-cress</name>
    <dbReference type="NCBI Taxonomy" id="81972"/>
    <lineage>
        <taxon>Eukaryota</taxon>
        <taxon>Viridiplantae</taxon>
        <taxon>Streptophyta</taxon>
        <taxon>Embryophyta</taxon>
        <taxon>Tracheophyta</taxon>
        <taxon>Spermatophyta</taxon>
        <taxon>Magnoliopsida</taxon>
        <taxon>eudicotyledons</taxon>
        <taxon>Gunneridae</taxon>
        <taxon>Pentapetalae</taxon>
        <taxon>rosids</taxon>
        <taxon>malvids</taxon>
        <taxon>Brassicales</taxon>
        <taxon>Brassicaceae</taxon>
        <taxon>Camelineae</taxon>
        <taxon>Arabidopsis</taxon>
    </lineage>
</organism>
<dbReference type="EMBL" id="GL348716">
    <property type="protein sequence ID" value="EFH55582.1"/>
    <property type="molecule type" value="Genomic_DNA"/>
</dbReference>
<dbReference type="PANTHER" id="PTHR31672:SF13">
    <property type="entry name" value="F-BOX PROTEIN CPR30-LIKE"/>
    <property type="match status" value="1"/>
</dbReference>
<dbReference type="InterPro" id="IPR050796">
    <property type="entry name" value="SCF_F-box_component"/>
</dbReference>
<accession>D7LDK2</accession>
<evidence type="ECO:0000313" key="1">
    <source>
        <dbReference type="EMBL" id="EFH55582.1"/>
    </source>
</evidence>
<dbReference type="PANTHER" id="PTHR31672">
    <property type="entry name" value="BNACNNG10540D PROTEIN"/>
    <property type="match status" value="1"/>
</dbReference>
<protein>
    <submittedName>
        <fullName evidence="1">Predicted protein</fullName>
    </submittedName>
</protein>
<name>D7LDK2_ARALL</name>
<evidence type="ECO:0000313" key="2">
    <source>
        <dbReference type="Proteomes" id="UP000008694"/>
    </source>
</evidence>
<proteinExistence type="predicted"/>